<dbReference type="EMBL" id="LXQA010062534">
    <property type="protein sequence ID" value="MCI06643.1"/>
    <property type="molecule type" value="Genomic_DNA"/>
</dbReference>
<dbReference type="Proteomes" id="UP000265520">
    <property type="component" value="Unassembled WGS sequence"/>
</dbReference>
<feature type="non-terminal residue" evidence="1">
    <location>
        <position position="30"/>
    </location>
</feature>
<accession>A0A392P3K5</accession>
<sequence length="30" mass="3581">MDNSSFPKILEFKNKMPPDPQALRLKDWFS</sequence>
<name>A0A392P3K5_9FABA</name>
<protein>
    <submittedName>
        <fullName evidence="1">Polyprotein-like</fullName>
    </submittedName>
</protein>
<dbReference type="AlphaFoldDB" id="A0A392P3K5"/>
<reference evidence="1 2" key="1">
    <citation type="journal article" date="2018" name="Front. Plant Sci.">
        <title>Red Clover (Trifolium pratense) and Zigzag Clover (T. medium) - A Picture of Genomic Similarities and Differences.</title>
        <authorList>
            <person name="Dluhosova J."/>
            <person name="Istvanek J."/>
            <person name="Nedelnik J."/>
            <person name="Repkova J."/>
        </authorList>
    </citation>
    <scope>NUCLEOTIDE SEQUENCE [LARGE SCALE GENOMIC DNA]</scope>
    <source>
        <strain evidence="2">cv. 10/8</strain>
        <tissue evidence="1">Leaf</tissue>
    </source>
</reference>
<proteinExistence type="predicted"/>
<keyword evidence="2" id="KW-1185">Reference proteome</keyword>
<comment type="caution">
    <text evidence="1">The sequence shown here is derived from an EMBL/GenBank/DDBJ whole genome shotgun (WGS) entry which is preliminary data.</text>
</comment>
<evidence type="ECO:0000313" key="1">
    <source>
        <dbReference type="EMBL" id="MCI06643.1"/>
    </source>
</evidence>
<organism evidence="1 2">
    <name type="scientific">Trifolium medium</name>
    <dbReference type="NCBI Taxonomy" id="97028"/>
    <lineage>
        <taxon>Eukaryota</taxon>
        <taxon>Viridiplantae</taxon>
        <taxon>Streptophyta</taxon>
        <taxon>Embryophyta</taxon>
        <taxon>Tracheophyta</taxon>
        <taxon>Spermatophyta</taxon>
        <taxon>Magnoliopsida</taxon>
        <taxon>eudicotyledons</taxon>
        <taxon>Gunneridae</taxon>
        <taxon>Pentapetalae</taxon>
        <taxon>rosids</taxon>
        <taxon>fabids</taxon>
        <taxon>Fabales</taxon>
        <taxon>Fabaceae</taxon>
        <taxon>Papilionoideae</taxon>
        <taxon>50 kb inversion clade</taxon>
        <taxon>NPAAA clade</taxon>
        <taxon>Hologalegina</taxon>
        <taxon>IRL clade</taxon>
        <taxon>Trifolieae</taxon>
        <taxon>Trifolium</taxon>
    </lineage>
</organism>
<evidence type="ECO:0000313" key="2">
    <source>
        <dbReference type="Proteomes" id="UP000265520"/>
    </source>
</evidence>